<organism evidence="10 11">
    <name type="scientific">Peptacetobacter hominis</name>
    <dbReference type="NCBI Taxonomy" id="2743610"/>
    <lineage>
        <taxon>Bacteria</taxon>
        <taxon>Bacillati</taxon>
        <taxon>Bacillota</taxon>
        <taxon>Clostridia</taxon>
        <taxon>Peptostreptococcales</taxon>
        <taxon>Peptostreptococcaceae</taxon>
        <taxon>Peptacetobacter</taxon>
    </lineage>
</organism>
<evidence type="ECO:0000259" key="9">
    <source>
        <dbReference type="Pfam" id="PF02811"/>
    </source>
</evidence>
<dbReference type="InterPro" id="IPR010140">
    <property type="entry name" value="Histidinol_P_phosphatase_HisJ"/>
</dbReference>
<reference evidence="10 11" key="1">
    <citation type="submission" date="2019-02" db="EMBL/GenBank/DDBJ databases">
        <title>Peptostreptococcaceae bacterium ZHW00191 nov., a new bacterium isolated from the human gut.</title>
        <authorList>
            <person name="Zhou H.-W."/>
            <person name="Chen X.-J."/>
        </authorList>
    </citation>
    <scope>NUCLEOTIDE SEQUENCE [LARGE SCALE GENOMIC DNA]</scope>
    <source>
        <strain evidence="10 11">ZHW00191</strain>
    </source>
</reference>
<evidence type="ECO:0000313" key="11">
    <source>
        <dbReference type="Proteomes" id="UP000317863"/>
    </source>
</evidence>
<dbReference type="GO" id="GO:0004401">
    <property type="term" value="F:histidinol-phosphatase activity"/>
    <property type="evidence" value="ECO:0007669"/>
    <property type="project" value="UniProtKB-UniRule"/>
</dbReference>
<dbReference type="PANTHER" id="PTHR21039">
    <property type="entry name" value="HISTIDINOL PHOSPHATASE-RELATED"/>
    <property type="match status" value="1"/>
</dbReference>
<dbReference type="Proteomes" id="UP000317863">
    <property type="component" value="Unassembled WGS sequence"/>
</dbReference>
<evidence type="ECO:0000256" key="7">
    <source>
        <dbReference type="ARBA" id="ARBA00049158"/>
    </source>
</evidence>
<keyword evidence="6 8" id="KW-0368">Histidine biosynthesis</keyword>
<name>A0A544QUL3_9FIRM</name>
<evidence type="ECO:0000256" key="8">
    <source>
        <dbReference type="RuleBase" id="RU366003"/>
    </source>
</evidence>
<dbReference type="UniPathway" id="UPA00031">
    <property type="reaction ID" value="UER00013"/>
</dbReference>
<gene>
    <name evidence="10" type="ORF">EXD82_06965</name>
</gene>
<evidence type="ECO:0000256" key="4">
    <source>
        <dbReference type="ARBA" id="ARBA00022605"/>
    </source>
</evidence>
<dbReference type="Pfam" id="PF02811">
    <property type="entry name" value="PHP"/>
    <property type="match status" value="1"/>
</dbReference>
<evidence type="ECO:0000256" key="1">
    <source>
        <dbReference type="ARBA" id="ARBA00004970"/>
    </source>
</evidence>
<comment type="catalytic activity">
    <reaction evidence="7 8">
        <text>L-histidinol phosphate + H2O = L-histidinol + phosphate</text>
        <dbReference type="Rhea" id="RHEA:14465"/>
        <dbReference type="ChEBI" id="CHEBI:15377"/>
        <dbReference type="ChEBI" id="CHEBI:43474"/>
        <dbReference type="ChEBI" id="CHEBI:57699"/>
        <dbReference type="ChEBI" id="CHEBI:57980"/>
        <dbReference type="EC" id="3.1.3.15"/>
    </reaction>
</comment>
<keyword evidence="11" id="KW-1185">Reference proteome</keyword>
<protein>
    <recommendedName>
        <fullName evidence="3 8">Histidinol-phosphatase</fullName>
        <shortName evidence="8">HolPase</shortName>
        <ecNumber evidence="3 8">3.1.3.15</ecNumber>
    </recommendedName>
</protein>
<sequence>MIDAHIHIEKSPYTIDWINEYVRYAQERGLSEINLLEHTHRFTEWMPLYEASRKKDPLAAKWVDDHITIPIQDYYDFIQKAREYNFPIKVNFGLEVCYFPDKNEFIKDMLNEFDFDFVVGSVHYAFDVPYDIKGLSEKILWDKYPVDDIYEDYFDRCMKCVESGLFCQLGHPDTIKMFDSYKPSIDTAPLYEKLADSLHRNNVMAENNVGCYYRYGHPDMGLSDDVFNIFRDKGVKIITASDAHKPEHVGMYIKEITNK</sequence>
<comment type="pathway">
    <text evidence="1 8">Amino-acid biosynthesis; L-histidine biosynthesis; L-histidine from 5-phospho-alpha-D-ribose 1-diphosphate: step 8/9.</text>
</comment>
<keyword evidence="4 8" id="KW-0028">Amino-acid biosynthesis</keyword>
<dbReference type="PANTHER" id="PTHR21039:SF0">
    <property type="entry name" value="HISTIDINOL-PHOSPHATASE"/>
    <property type="match status" value="1"/>
</dbReference>
<dbReference type="EMBL" id="SGJB01000011">
    <property type="protein sequence ID" value="TQQ84375.1"/>
    <property type="molecule type" value="Genomic_DNA"/>
</dbReference>
<dbReference type="InterPro" id="IPR004013">
    <property type="entry name" value="PHP_dom"/>
</dbReference>
<dbReference type="SUPFAM" id="SSF89550">
    <property type="entry name" value="PHP domain-like"/>
    <property type="match status" value="1"/>
</dbReference>
<comment type="similarity">
    <text evidence="2 8">Belongs to the PHP hydrolase family. HisK subfamily.</text>
</comment>
<proteinExistence type="inferred from homology"/>
<evidence type="ECO:0000256" key="2">
    <source>
        <dbReference type="ARBA" id="ARBA00009152"/>
    </source>
</evidence>
<evidence type="ECO:0000313" key="10">
    <source>
        <dbReference type="EMBL" id="TQQ84375.1"/>
    </source>
</evidence>
<evidence type="ECO:0000256" key="3">
    <source>
        <dbReference type="ARBA" id="ARBA00013085"/>
    </source>
</evidence>
<feature type="domain" description="PHP" evidence="9">
    <location>
        <begin position="3"/>
        <end position="206"/>
    </location>
</feature>
<comment type="caution">
    <text evidence="10">The sequence shown here is derived from an EMBL/GenBank/DDBJ whole genome shotgun (WGS) entry which is preliminary data.</text>
</comment>
<accession>A0A544QUL3</accession>
<dbReference type="GO" id="GO:0000105">
    <property type="term" value="P:L-histidine biosynthetic process"/>
    <property type="evidence" value="ECO:0007669"/>
    <property type="project" value="UniProtKB-UniRule"/>
</dbReference>
<dbReference type="Gene3D" id="3.20.20.140">
    <property type="entry name" value="Metal-dependent hydrolases"/>
    <property type="match status" value="1"/>
</dbReference>
<keyword evidence="5 8" id="KW-0378">Hydrolase</keyword>
<evidence type="ECO:0000256" key="5">
    <source>
        <dbReference type="ARBA" id="ARBA00022801"/>
    </source>
</evidence>
<dbReference type="OrthoDB" id="9775255at2"/>
<dbReference type="RefSeq" id="WP_142536194.1">
    <property type="nucleotide sequence ID" value="NZ_SGJB01000011.1"/>
</dbReference>
<evidence type="ECO:0000256" key="6">
    <source>
        <dbReference type="ARBA" id="ARBA00023102"/>
    </source>
</evidence>
<dbReference type="InterPro" id="IPR016195">
    <property type="entry name" value="Pol/histidinol_Pase-like"/>
</dbReference>
<dbReference type="AlphaFoldDB" id="A0A544QUL3"/>
<dbReference type="GO" id="GO:0005737">
    <property type="term" value="C:cytoplasm"/>
    <property type="evidence" value="ECO:0007669"/>
    <property type="project" value="TreeGrafter"/>
</dbReference>
<dbReference type="EC" id="3.1.3.15" evidence="3 8"/>